<evidence type="ECO:0008006" key="3">
    <source>
        <dbReference type="Google" id="ProtNLM"/>
    </source>
</evidence>
<dbReference type="OrthoDB" id="1956884at2"/>
<dbReference type="EMBL" id="AP019309">
    <property type="protein sequence ID" value="BBH26273.1"/>
    <property type="molecule type" value="Genomic_DNA"/>
</dbReference>
<protein>
    <recommendedName>
        <fullName evidence="3">PD-(D/E)XK endonuclease-like domain-containing protein</fullName>
    </recommendedName>
</protein>
<evidence type="ECO:0000313" key="1">
    <source>
        <dbReference type="EMBL" id="BBH26273.1"/>
    </source>
</evidence>
<reference evidence="1 2" key="1">
    <citation type="submission" date="2018-11" db="EMBL/GenBank/DDBJ databases">
        <title>Novel Erysipelotrichaceae bacterium isolated from small intestine of a swine.</title>
        <authorList>
            <person name="Kim J.S."/>
            <person name="Choe H."/>
            <person name="Lee Y.R."/>
            <person name="Kim K.M."/>
            <person name="Park D.S."/>
        </authorList>
    </citation>
    <scope>NUCLEOTIDE SEQUENCE [LARGE SCALE GENOMIC DNA]</scope>
    <source>
        <strain evidence="1 2">SG0102</strain>
    </source>
</reference>
<dbReference type="InParanoid" id="A0A3G9JMP3"/>
<name>A0A3G9JMP3_9FIRM</name>
<keyword evidence="2" id="KW-1185">Reference proteome</keyword>
<dbReference type="Proteomes" id="UP000268059">
    <property type="component" value="Chromosome"/>
</dbReference>
<sequence>MSLKIYTFSNPNYLDQEDFWNEIKDAPYFCVTQTLVNGLSARFSKDFPKGRIGTSQNLLNNLYEDWLSTSKIIKQHTDLDSIITQELSVDLDAFAFNRDDLFKSIRVMFELGMEPTGINKDLLSEEQRILFDIFCCICNSKRINDFRIDEVLNDEEITEAIESALLLNVPDRDLSDAKIVSSSLDYSKIVIHGIHQFSPLALRMIETLSEICDVYLIFPYQDHLKNVYQTWLDIYSIFDSPIHFSENPRKPSLINDNHILGDSIGKILNGQMRQATLNTNVEIIEFNNTTEFANYVAEKFEKAIKVKEYAKKKSQSRGEAFNRSTLSYMDEQFYSADFSVNDVLKVYYPDQFGERHFLNYPLGHFFLAIANMWDEENQCLRIDDLNDIKECLQSHFFSEDYYGELCEIFTKSEVLFSSPMPTTITKMIERIDKLEKRINKKREDWIKKIEYCDLSAKEIAKLRQSLLELEKISEEFFQEFASKPQNFKLFYKNVQGYLVSKLNNEDQIDDNFRDIIERVVQRLEEVKDITASASLRCLINTMNLYLEQNPKKNVSANWIVRNFEQIDGDILLNSPKTLHFACLSDEDINATQKREFPWPLDEDFFERAQKPIDWKYQCYVKSCKEYKNFRRYALIYGLQYCRGKVKLSYIKKNGDHDRILYYPLRLMKLTVKNFYDYIVDDELKDVSSINFDEQIQSNYSLIDYDRYHLCPFKFVQETLVEGNTIYKDAFLLNKYVEIVLKGKVINDENYRISFKNRDLEMFNKQLEKDYKRMQRYLPFLTEYNKFDILYAVINSMNYMKNFNNELEQTFLRTALKDEKGSNILKNQFPQLNQDQVNEKLNDQILAEVFYKPHVGKWCEFCANKLVCVNYYKDQK</sequence>
<dbReference type="RefSeq" id="WP_125119164.1">
    <property type="nucleotide sequence ID" value="NZ_AP019309.1"/>
</dbReference>
<accession>A0A3G9JMP3</accession>
<evidence type="ECO:0000313" key="2">
    <source>
        <dbReference type="Proteomes" id="UP000268059"/>
    </source>
</evidence>
<dbReference type="AlphaFoldDB" id="A0A3G9JMP3"/>
<dbReference type="KEGG" id="ebm:SG0102_12070"/>
<gene>
    <name evidence="1" type="ORF">SG0102_12070</name>
</gene>
<proteinExistence type="predicted"/>
<organism evidence="1 2">
    <name type="scientific">Intestinibaculum porci</name>
    <dbReference type="NCBI Taxonomy" id="2487118"/>
    <lineage>
        <taxon>Bacteria</taxon>
        <taxon>Bacillati</taxon>
        <taxon>Bacillota</taxon>
        <taxon>Erysipelotrichia</taxon>
        <taxon>Erysipelotrichales</taxon>
        <taxon>Erysipelotrichaceae</taxon>
        <taxon>Intestinibaculum</taxon>
    </lineage>
</organism>